<comment type="caution">
    <text evidence="1">The sequence shown here is derived from an EMBL/GenBank/DDBJ whole genome shotgun (WGS) entry which is preliminary data.</text>
</comment>
<proteinExistence type="predicted"/>
<name>A0A2R7Y3K0_9ARCH</name>
<gene>
    <name evidence="1" type="ORF">B9J98_04300</name>
</gene>
<dbReference type="AlphaFoldDB" id="A0A2R7Y3K0"/>
<organism evidence="1 2">
    <name type="scientific">Candidatus Terraquivivens tikiterensis</name>
    <dbReference type="NCBI Taxonomy" id="1980982"/>
    <lineage>
        <taxon>Archaea</taxon>
        <taxon>Nitrososphaerota</taxon>
        <taxon>Candidatus Wolframiiraptoraceae</taxon>
        <taxon>Candidatus Terraquivivens</taxon>
    </lineage>
</organism>
<sequence length="365" mass="41697">MILETHGDVCRLGYMRLIACLAEEDTPKSFDFLASTLYEFLRKIGPPRVTIKPVGLITRPVNAKNYVYVAAEMNILDRRTLALGDVGRLYIRLDSAAKFIQESKEITHEDVLTLNPVEKVFFLTVLISSDFPFFLKTMLWALERGEFVRMEAMNYMMEEIYPSALRSVLTKVDAKRKGLIEREIAEAENFRANRLSMEGKGEWIKSSQYAKYRHVAPPRLEWLVDLGILRRAGRGRYSAEDDFVKHREVFEGYLKVPLKRVEEEVIKDVAPLIVPGLTKASRLEIASTMIEAYRRLARGGNAVNLGMLERLSVFLLLERRMLSTPNLVHDVFNSLAIRFPDKMFVQRGRAGGVEVAMMDISPSDV</sequence>
<dbReference type="EMBL" id="NDWU01000009">
    <property type="protein sequence ID" value="PUA32080.1"/>
    <property type="molecule type" value="Genomic_DNA"/>
</dbReference>
<reference evidence="1 2" key="1">
    <citation type="submission" date="2017-04" db="EMBL/GenBank/DDBJ databases">
        <title>Draft Aigarchaeota genome from a New Zealand hot spring.</title>
        <authorList>
            <person name="Reysenbach A.-L."/>
            <person name="Donaho J.A."/>
            <person name="Gerhart J."/>
            <person name="Kelley J.F."/>
            <person name="Kouba K."/>
            <person name="Podar M."/>
            <person name="Stott M."/>
        </authorList>
    </citation>
    <scope>NUCLEOTIDE SEQUENCE [LARGE SCALE GENOMIC DNA]</scope>
    <source>
        <strain evidence="1">NZ13_MG1</strain>
    </source>
</reference>
<evidence type="ECO:0000313" key="2">
    <source>
        <dbReference type="Proteomes" id="UP000244066"/>
    </source>
</evidence>
<protein>
    <submittedName>
        <fullName evidence="1">Uncharacterized protein</fullName>
    </submittedName>
</protein>
<dbReference type="Proteomes" id="UP000244066">
    <property type="component" value="Unassembled WGS sequence"/>
</dbReference>
<evidence type="ECO:0000313" key="1">
    <source>
        <dbReference type="EMBL" id="PUA32080.1"/>
    </source>
</evidence>
<accession>A0A2R7Y3K0</accession>